<name>A0AAJ4A3S9_9BACT</name>
<dbReference type="SUPFAM" id="SSF53067">
    <property type="entry name" value="Actin-like ATPase domain"/>
    <property type="match status" value="1"/>
</dbReference>
<accession>A0AAJ4A3S9</accession>
<comment type="similarity">
    <text evidence="1">Belongs to the ROK (NagC/XylR) family.</text>
</comment>
<keyword evidence="3" id="KW-1185">Reference proteome</keyword>
<gene>
    <name evidence="2" type="ORF">FJR47_05325</name>
</gene>
<dbReference type="PANTHER" id="PTHR18964:SF149">
    <property type="entry name" value="BIFUNCTIONAL UDP-N-ACETYLGLUCOSAMINE 2-EPIMERASE_N-ACETYLMANNOSAMINE KINASE"/>
    <property type="match status" value="1"/>
</dbReference>
<evidence type="ECO:0000256" key="1">
    <source>
        <dbReference type="ARBA" id="ARBA00006479"/>
    </source>
</evidence>
<sequence>MNLAIDAGGTKLRAEIWSKDKFVDDAEAKSGEIGLCAWIEMLLAKYRDVKTIGISYAGQVENGKIVSSPNILVDEHELKKRIESKYSVLLQIENDLSCAALAEAIEFESQNICALYIGTGLGVGIVERGRLVRGFKNVAAELGHIPHQRAPFRCGCGRDNCLELYASGSGLAKWMEYKKLSCSVSLKELAEAQEYEIVEMFYDALLKAAGTTLTLFNPQVLVLGGGIIEANPHLEEFILKNIKNYALSNSLEGVKICKSRLKNAPLLGALLLKDLND</sequence>
<dbReference type="PANTHER" id="PTHR18964">
    <property type="entry name" value="ROK (REPRESSOR, ORF, KINASE) FAMILY"/>
    <property type="match status" value="1"/>
</dbReference>
<dbReference type="InterPro" id="IPR043129">
    <property type="entry name" value="ATPase_NBD"/>
</dbReference>
<dbReference type="InterPro" id="IPR049874">
    <property type="entry name" value="ROK_cs"/>
</dbReference>
<dbReference type="AlphaFoldDB" id="A0AAJ4A3S9"/>
<organism evidence="2 3">
    <name type="scientific">Sulfurimonas xiamenensis</name>
    <dbReference type="NCBI Taxonomy" id="2590021"/>
    <lineage>
        <taxon>Bacteria</taxon>
        <taxon>Pseudomonadati</taxon>
        <taxon>Campylobacterota</taxon>
        <taxon>Epsilonproteobacteria</taxon>
        <taxon>Campylobacterales</taxon>
        <taxon>Sulfurimonadaceae</taxon>
        <taxon>Sulfurimonas</taxon>
    </lineage>
</organism>
<evidence type="ECO:0000313" key="3">
    <source>
        <dbReference type="Proteomes" id="UP000326061"/>
    </source>
</evidence>
<dbReference type="Gene3D" id="3.30.420.40">
    <property type="match status" value="2"/>
</dbReference>
<dbReference type="Pfam" id="PF00480">
    <property type="entry name" value="ROK"/>
    <property type="match status" value="1"/>
</dbReference>
<dbReference type="EMBL" id="CP041166">
    <property type="protein sequence ID" value="QFR43352.1"/>
    <property type="molecule type" value="Genomic_DNA"/>
</dbReference>
<dbReference type="PROSITE" id="PS01125">
    <property type="entry name" value="ROK"/>
    <property type="match status" value="1"/>
</dbReference>
<protein>
    <submittedName>
        <fullName evidence="2">ROK family protein</fullName>
    </submittedName>
</protein>
<evidence type="ECO:0000313" key="2">
    <source>
        <dbReference type="EMBL" id="QFR43352.1"/>
    </source>
</evidence>
<dbReference type="Proteomes" id="UP000326061">
    <property type="component" value="Chromosome"/>
</dbReference>
<dbReference type="InterPro" id="IPR000600">
    <property type="entry name" value="ROK"/>
</dbReference>
<dbReference type="KEGG" id="suln:FJR47_05325"/>
<reference evidence="3" key="1">
    <citation type="submission" date="2019-06" db="EMBL/GenBank/DDBJ databases">
        <title>Sulfurimonas gotlandica sp. nov., a chemoautotrophic and psychrotolerant epsilonproteobacterium isolated from a pelagic redoxcline, and an emended description of the genus Sulfurimonas.</title>
        <authorList>
            <person name="Wang S."/>
            <person name="Jiang L."/>
            <person name="Shao Z."/>
        </authorList>
    </citation>
    <scope>NUCLEOTIDE SEQUENCE [LARGE SCALE GENOMIC DNA]</scope>
    <source>
        <strain evidence="3">1-1N</strain>
    </source>
</reference>
<dbReference type="RefSeq" id="WP_152299415.1">
    <property type="nucleotide sequence ID" value="NZ_CP041166.1"/>
</dbReference>
<proteinExistence type="inferred from homology"/>